<dbReference type="CDD" id="cd00060">
    <property type="entry name" value="FHA"/>
    <property type="match status" value="1"/>
</dbReference>
<protein>
    <submittedName>
        <fullName evidence="4">FHA domain protein</fullName>
    </submittedName>
</protein>
<evidence type="ECO:0000259" key="3">
    <source>
        <dbReference type="Pfam" id="PF20232"/>
    </source>
</evidence>
<dbReference type="SUPFAM" id="SSF49879">
    <property type="entry name" value="SMAD/FHA domain"/>
    <property type="match status" value="1"/>
</dbReference>
<dbReference type="InterPro" id="IPR046883">
    <property type="entry name" value="T6SS_FHA_C"/>
</dbReference>
<dbReference type="RefSeq" id="WP_042129377.1">
    <property type="nucleotide sequence ID" value="NZ_FZOL01000004.1"/>
</dbReference>
<evidence type="ECO:0000313" key="4">
    <source>
        <dbReference type="EMBL" id="SNS21153.1"/>
    </source>
</evidence>
<feature type="domain" description="Type VI secretion system FHA" evidence="3">
    <location>
        <begin position="259"/>
        <end position="437"/>
    </location>
</feature>
<name>A0A239CP96_9PSED</name>
<feature type="region of interest" description="Disordered" evidence="1">
    <location>
        <begin position="164"/>
        <end position="205"/>
    </location>
</feature>
<proteinExistence type="predicted"/>
<dbReference type="Gene3D" id="2.60.200.20">
    <property type="match status" value="1"/>
</dbReference>
<accession>A0A239CP96</accession>
<sequence length="443" mass="47934">MTATYSALRLVVNNPQELQQGSQPAHDFDTRGGSIGSRGASWLLFDRDGRVSERHCEIRYQDGGFAVIDRSGRTMLNDQTQPLGIDGLVLLSDGDKLRIGPYEVSVHLGSGPGHSADCDQPFGDAGQLPAELLQALPDSEPNALDDSSRQHAGWAEFQALAEPPRPQGLLDPLEALDGSPGDGNAAGALDPRHYGHTPLAAQPDVSTTRFEAVYGTPMHTPGEPRMLDQDSSSPAAQEWLQRQLSSHVDPASLVEPLVEGIGAPVGTIDGQQAHALLNESGRALAALVRGLCALNAPSPDGQQRISLAGRTLQPIEDNPLRLGQSYPDTVRALFSAERSVVHLSASAAVEESLEQIRRQQIAMHKAISAGLAALLQAFSPEQLLQRFERYRPALGGQAQADDWAWQMYGHYYSELTCGRQQGFDKLFWEVFEQAFDQALRAES</sequence>
<dbReference type="InterPro" id="IPR000253">
    <property type="entry name" value="FHA_dom"/>
</dbReference>
<feature type="compositionally biased region" description="Polar residues" evidence="1">
    <location>
        <begin position="229"/>
        <end position="238"/>
    </location>
</feature>
<dbReference type="InterPro" id="IPR017735">
    <property type="entry name" value="T6SS_FHA"/>
</dbReference>
<dbReference type="Pfam" id="PF00498">
    <property type="entry name" value="FHA"/>
    <property type="match status" value="1"/>
</dbReference>
<keyword evidence="5" id="KW-1185">Reference proteome</keyword>
<gene>
    <name evidence="4" type="ORF">SAMN05444352_104284</name>
</gene>
<dbReference type="NCBIfam" id="TIGR03354">
    <property type="entry name" value="VI_FHA"/>
    <property type="match status" value="1"/>
</dbReference>
<dbReference type="InterPro" id="IPR008984">
    <property type="entry name" value="SMAD_FHA_dom_sf"/>
</dbReference>
<organism evidence="4 5">
    <name type="scientific">Pseudomonas japonica</name>
    <dbReference type="NCBI Taxonomy" id="256466"/>
    <lineage>
        <taxon>Bacteria</taxon>
        <taxon>Pseudomonadati</taxon>
        <taxon>Pseudomonadota</taxon>
        <taxon>Gammaproteobacteria</taxon>
        <taxon>Pseudomonadales</taxon>
        <taxon>Pseudomonadaceae</taxon>
        <taxon>Pseudomonas</taxon>
    </lineage>
</organism>
<dbReference type="Pfam" id="PF20232">
    <property type="entry name" value="T6SS_FHA_C"/>
    <property type="match status" value="1"/>
</dbReference>
<feature type="domain" description="FHA" evidence="2">
    <location>
        <begin position="35"/>
        <end position="100"/>
    </location>
</feature>
<dbReference type="EMBL" id="FZOL01000004">
    <property type="protein sequence ID" value="SNS21153.1"/>
    <property type="molecule type" value="Genomic_DNA"/>
</dbReference>
<evidence type="ECO:0000259" key="2">
    <source>
        <dbReference type="Pfam" id="PF00498"/>
    </source>
</evidence>
<dbReference type="OrthoDB" id="273564at2"/>
<evidence type="ECO:0000256" key="1">
    <source>
        <dbReference type="SAM" id="MobiDB-lite"/>
    </source>
</evidence>
<dbReference type="Proteomes" id="UP000198407">
    <property type="component" value="Unassembled WGS sequence"/>
</dbReference>
<evidence type="ECO:0000313" key="5">
    <source>
        <dbReference type="Proteomes" id="UP000198407"/>
    </source>
</evidence>
<reference evidence="5" key="1">
    <citation type="submission" date="2017-06" db="EMBL/GenBank/DDBJ databases">
        <authorList>
            <person name="Varghese N."/>
            <person name="Submissions S."/>
        </authorList>
    </citation>
    <scope>NUCLEOTIDE SEQUENCE [LARGE SCALE GENOMIC DNA]</scope>
    <source>
        <strain evidence="5">DSM 22348</strain>
    </source>
</reference>
<dbReference type="AlphaFoldDB" id="A0A239CP96"/>
<feature type="region of interest" description="Disordered" evidence="1">
    <location>
        <begin position="217"/>
        <end position="238"/>
    </location>
</feature>
<dbReference type="STRING" id="1215104.GCA_000730585_00646"/>